<dbReference type="EMBL" id="FZOT01000002">
    <property type="protein sequence ID" value="SNS33804.1"/>
    <property type="molecule type" value="Genomic_DNA"/>
</dbReference>
<dbReference type="OrthoDB" id="8559580at2"/>
<dbReference type="Gene3D" id="3.30.450.20">
    <property type="entry name" value="PAS domain"/>
    <property type="match status" value="1"/>
</dbReference>
<dbReference type="PROSITE" id="PS50112">
    <property type="entry name" value="PAS"/>
    <property type="match status" value="1"/>
</dbReference>
<dbReference type="AlphaFoldDB" id="A0A239DQD1"/>
<dbReference type="Proteomes" id="UP000198284">
    <property type="component" value="Unassembled WGS sequence"/>
</dbReference>
<keyword evidence="1" id="KW-0812">Transmembrane</keyword>
<name>A0A239DQD1_9BURK</name>
<accession>A0A239DQD1</accession>
<evidence type="ECO:0000313" key="3">
    <source>
        <dbReference type="EMBL" id="SNS33804.1"/>
    </source>
</evidence>
<keyword evidence="1" id="KW-0472">Membrane</keyword>
<dbReference type="Pfam" id="PF13426">
    <property type="entry name" value="PAS_9"/>
    <property type="match status" value="1"/>
</dbReference>
<sequence length="467" mass="51400">MDKSSFKTSLLRRDMNARAALSTVLLCAGVLAAAWVAALAALMWQDSLFRDAVAWREADFLARHAGQRLTLLQQRIERRKDELLRVLEQGEDETRALLATRLADMADTAGIPVHIALFEHDGETVIDNGAPALTSNQRAWVLSTLRDGQGSSSIVMHGKSGELLSLLTLHRASDKKPLGALAYRLALNDLLPIDQSARLVWNGQIRNDRGDRSGPPAASVPVPLPAQFQPLGLRVELSGRSQELDTGILLPAAGLLAVLLLLVAAAWPLARRLQTRVGADLQRLVDQASALNSEGGTRLSGGASAQTSELARVINLLLDVLDDRKQQPSHDYDARYRQLFEEARVVMLLVDPIDSRLVDANPAAVAFYGYSRELMVGMHMSEINVMSDLEIAEEVRAADRERRKHFNFRHRLANGEVRPVQVHSGSVEVGGRSLLFSVVHDIGPRWREPDLIQQDKIRRALQSLADA</sequence>
<dbReference type="SMART" id="SM00091">
    <property type="entry name" value="PAS"/>
    <property type="match status" value="1"/>
</dbReference>
<dbReference type="InterPro" id="IPR035965">
    <property type="entry name" value="PAS-like_dom_sf"/>
</dbReference>
<dbReference type="SUPFAM" id="SSF55785">
    <property type="entry name" value="PYP-like sensor domain (PAS domain)"/>
    <property type="match status" value="1"/>
</dbReference>
<dbReference type="InterPro" id="IPR000014">
    <property type="entry name" value="PAS"/>
</dbReference>
<protein>
    <submittedName>
        <fullName evidence="3">PAS domain S-box-containing protein</fullName>
    </submittedName>
</protein>
<feature type="domain" description="PAS" evidence="2">
    <location>
        <begin position="332"/>
        <end position="415"/>
    </location>
</feature>
<keyword evidence="1" id="KW-1133">Transmembrane helix</keyword>
<proteinExistence type="predicted"/>
<feature type="transmembrane region" description="Helical" evidence="1">
    <location>
        <begin position="248"/>
        <end position="270"/>
    </location>
</feature>
<evidence type="ECO:0000259" key="2">
    <source>
        <dbReference type="PROSITE" id="PS50112"/>
    </source>
</evidence>
<dbReference type="NCBIfam" id="TIGR00229">
    <property type="entry name" value="sensory_box"/>
    <property type="match status" value="1"/>
</dbReference>
<keyword evidence="4" id="KW-1185">Reference proteome</keyword>
<dbReference type="CDD" id="cd00130">
    <property type="entry name" value="PAS"/>
    <property type="match status" value="1"/>
</dbReference>
<dbReference type="RefSeq" id="WP_089398141.1">
    <property type="nucleotide sequence ID" value="NZ_FZOT01000002.1"/>
</dbReference>
<evidence type="ECO:0000313" key="4">
    <source>
        <dbReference type="Proteomes" id="UP000198284"/>
    </source>
</evidence>
<organism evidence="3 4">
    <name type="scientific">Noviherbaspirillum humi</name>
    <dbReference type="NCBI Taxonomy" id="1688639"/>
    <lineage>
        <taxon>Bacteria</taxon>
        <taxon>Pseudomonadati</taxon>
        <taxon>Pseudomonadota</taxon>
        <taxon>Betaproteobacteria</taxon>
        <taxon>Burkholderiales</taxon>
        <taxon>Oxalobacteraceae</taxon>
        <taxon>Noviherbaspirillum</taxon>
    </lineage>
</organism>
<gene>
    <name evidence="3" type="ORF">SAMN06265795_102277</name>
</gene>
<reference evidence="3 4" key="1">
    <citation type="submission" date="2017-06" db="EMBL/GenBank/DDBJ databases">
        <authorList>
            <person name="Kim H.J."/>
            <person name="Triplett B.A."/>
        </authorList>
    </citation>
    <scope>NUCLEOTIDE SEQUENCE [LARGE SCALE GENOMIC DNA]</scope>
    <source>
        <strain evidence="3 4">U15</strain>
    </source>
</reference>
<evidence type="ECO:0000256" key="1">
    <source>
        <dbReference type="SAM" id="Phobius"/>
    </source>
</evidence>